<dbReference type="EMBL" id="CP012605">
    <property type="protein sequence ID" value="ANH71623.1"/>
    <property type="molecule type" value="Genomic_DNA"/>
</dbReference>
<gene>
    <name evidence="1" type="ORF">ACS15_0366</name>
</gene>
<dbReference type="AlphaFoldDB" id="A0AAC9BCW3"/>
<sequence>MRGSAGAAWGGGHACDEEAVREKRTLAAILPEQKRRPQAPFS</sequence>
<dbReference type="KEGG" id="rin:ACS15_0366"/>
<evidence type="ECO:0000313" key="1">
    <source>
        <dbReference type="EMBL" id="ANH71623.1"/>
    </source>
</evidence>
<accession>A0AAC9BCW3</accession>
<dbReference type="Proteomes" id="UP000077927">
    <property type="component" value="Chromosome 1"/>
</dbReference>
<protein>
    <submittedName>
        <fullName evidence="1">Uncharacterized protein</fullName>
    </submittedName>
</protein>
<evidence type="ECO:0000313" key="2">
    <source>
        <dbReference type="Proteomes" id="UP000077927"/>
    </source>
</evidence>
<organism evidence="1 2">
    <name type="scientific">Ralstonia insidiosa</name>
    <dbReference type="NCBI Taxonomy" id="190721"/>
    <lineage>
        <taxon>Bacteria</taxon>
        <taxon>Pseudomonadati</taxon>
        <taxon>Pseudomonadota</taxon>
        <taxon>Betaproteobacteria</taxon>
        <taxon>Burkholderiales</taxon>
        <taxon>Burkholderiaceae</taxon>
        <taxon>Ralstonia</taxon>
    </lineage>
</organism>
<proteinExistence type="predicted"/>
<reference evidence="1 2" key="1">
    <citation type="submission" date="2015-09" db="EMBL/GenBank/DDBJ databases">
        <authorList>
            <person name="Xu Y."/>
            <person name="Nagy A."/>
            <person name="Liu N.T."/>
            <person name="Nou X."/>
        </authorList>
    </citation>
    <scope>NUCLEOTIDE SEQUENCE [LARGE SCALE GENOMIC DNA]</scope>
    <source>
        <strain evidence="1 2">FC1138</strain>
    </source>
</reference>
<name>A0AAC9BCW3_9RALS</name>